<sequence length="71" mass="8502">MMSFTLNEADWKVLREKIKRKYNHLTDEDLDYRAGQEEDLVNRLSTRVKRKPEYILFTLKKGLADLSSNRL</sequence>
<protein>
    <recommendedName>
        <fullName evidence="3">General stress protein CsbD</fullName>
    </recommendedName>
</protein>
<dbReference type="Gene3D" id="1.10.1470.10">
    <property type="entry name" value="YjbJ"/>
    <property type="match status" value="1"/>
</dbReference>
<reference evidence="1 2" key="1">
    <citation type="submission" date="2024-09" db="EMBL/GenBank/DDBJ databases">
        <authorList>
            <person name="Sun Q."/>
            <person name="Mori K."/>
        </authorList>
    </citation>
    <scope>NUCLEOTIDE SEQUENCE [LARGE SCALE GENOMIC DNA]</scope>
    <source>
        <strain evidence="1 2">CCM 7765</strain>
    </source>
</reference>
<proteinExistence type="predicted"/>
<dbReference type="Proteomes" id="UP001589774">
    <property type="component" value="Unassembled WGS sequence"/>
</dbReference>
<dbReference type="InterPro" id="IPR036629">
    <property type="entry name" value="YjbJ_sf"/>
</dbReference>
<dbReference type="RefSeq" id="WP_013664687.1">
    <property type="nucleotide sequence ID" value="NZ_JBHLWO010000001.1"/>
</dbReference>
<evidence type="ECO:0000313" key="1">
    <source>
        <dbReference type="EMBL" id="MFC0317501.1"/>
    </source>
</evidence>
<dbReference type="EMBL" id="JBHLWO010000001">
    <property type="protein sequence ID" value="MFC0317501.1"/>
    <property type="molecule type" value="Genomic_DNA"/>
</dbReference>
<evidence type="ECO:0008006" key="3">
    <source>
        <dbReference type="Google" id="ProtNLM"/>
    </source>
</evidence>
<name>A0ABV6HFL0_9SPHI</name>
<keyword evidence="2" id="KW-1185">Reference proteome</keyword>
<gene>
    <name evidence="1" type="ORF">ACFFI0_04235</name>
</gene>
<accession>A0ABV6HFL0</accession>
<organism evidence="1 2">
    <name type="scientific">Olivibacter oleidegradans</name>
    <dbReference type="NCBI Taxonomy" id="760123"/>
    <lineage>
        <taxon>Bacteria</taxon>
        <taxon>Pseudomonadati</taxon>
        <taxon>Bacteroidota</taxon>
        <taxon>Sphingobacteriia</taxon>
        <taxon>Sphingobacteriales</taxon>
        <taxon>Sphingobacteriaceae</taxon>
        <taxon>Olivibacter</taxon>
    </lineage>
</organism>
<evidence type="ECO:0000313" key="2">
    <source>
        <dbReference type="Proteomes" id="UP001589774"/>
    </source>
</evidence>
<comment type="caution">
    <text evidence="1">The sequence shown here is derived from an EMBL/GenBank/DDBJ whole genome shotgun (WGS) entry which is preliminary data.</text>
</comment>